<name>A0AAE4AL87_9FIRM</name>
<comment type="caution">
    <text evidence="4">The sequence shown here is derived from an EMBL/GenBank/DDBJ whole genome shotgun (WGS) entry which is preliminary data.</text>
</comment>
<sequence>MITLVIPVYNVEAYLLDCLESVRKQRFQDFEAILIDDGSTDGSGAVCDQYAKRDSRFRAIHQENKGLSDARNSGIEQAAGEYISFLDSDDFIGDQYLSYLYGLITEAQADISVCGFAEVDAAGNRVKSSETLKPSARLYQGAESGLRALLKEKSITTAAWGKLYRTELFREVRFPSGRYHEDIFTIYKPIVRSGRIAAGNQAQYFYRQRGESITHQRFSRKHFDEIRGNIERAAFVREHYPSLRPYADAEILWASNRCFMRMLAAECRDEESICYLQSVYRKNIRIFLMGSSRIPAKLFAALAWMNLRVLLSVGIRFQKIMQRLLCILRR</sequence>
<dbReference type="SUPFAM" id="SSF53448">
    <property type="entry name" value="Nucleotide-diphospho-sugar transferases"/>
    <property type="match status" value="1"/>
</dbReference>
<evidence type="ECO:0000313" key="5">
    <source>
        <dbReference type="Proteomes" id="UP001241537"/>
    </source>
</evidence>
<dbReference type="EMBL" id="JAUSTO010000010">
    <property type="protein sequence ID" value="MDQ0152979.1"/>
    <property type="molecule type" value="Genomic_DNA"/>
</dbReference>
<evidence type="ECO:0000256" key="1">
    <source>
        <dbReference type="ARBA" id="ARBA00022676"/>
    </source>
</evidence>
<dbReference type="InterPro" id="IPR001173">
    <property type="entry name" value="Glyco_trans_2-like"/>
</dbReference>
<accession>A0AAE4AL87</accession>
<dbReference type="Gene3D" id="3.90.550.10">
    <property type="entry name" value="Spore Coat Polysaccharide Biosynthesis Protein SpsA, Chain A"/>
    <property type="match status" value="1"/>
</dbReference>
<organism evidence="4 5">
    <name type="scientific">Moryella indoligenes</name>
    <dbReference type="NCBI Taxonomy" id="371674"/>
    <lineage>
        <taxon>Bacteria</taxon>
        <taxon>Bacillati</taxon>
        <taxon>Bacillota</taxon>
        <taxon>Clostridia</taxon>
        <taxon>Lachnospirales</taxon>
        <taxon>Lachnospiraceae</taxon>
        <taxon>Moryella</taxon>
    </lineage>
</organism>
<dbReference type="CDD" id="cd00761">
    <property type="entry name" value="Glyco_tranf_GTA_type"/>
    <property type="match status" value="1"/>
</dbReference>
<dbReference type="PANTHER" id="PTHR22916:SF51">
    <property type="entry name" value="GLYCOSYLTRANSFERASE EPSH-RELATED"/>
    <property type="match status" value="1"/>
</dbReference>
<keyword evidence="2" id="KW-0808">Transferase</keyword>
<dbReference type="GO" id="GO:0016757">
    <property type="term" value="F:glycosyltransferase activity"/>
    <property type="evidence" value="ECO:0007669"/>
    <property type="project" value="UniProtKB-KW"/>
</dbReference>
<evidence type="ECO:0000313" key="4">
    <source>
        <dbReference type="EMBL" id="MDQ0152979.1"/>
    </source>
</evidence>
<dbReference type="InterPro" id="IPR029044">
    <property type="entry name" value="Nucleotide-diphossugar_trans"/>
</dbReference>
<dbReference type="Pfam" id="PF00535">
    <property type="entry name" value="Glycos_transf_2"/>
    <property type="match status" value="1"/>
</dbReference>
<proteinExistence type="predicted"/>
<dbReference type="AlphaFoldDB" id="A0AAE4AL87"/>
<keyword evidence="1" id="KW-0328">Glycosyltransferase</keyword>
<feature type="domain" description="Glycosyltransferase 2-like" evidence="3">
    <location>
        <begin position="4"/>
        <end position="172"/>
    </location>
</feature>
<reference evidence="4" key="1">
    <citation type="submission" date="2023-07" db="EMBL/GenBank/DDBJ databases">
        <title>Genomic Encyclopedia of Type Strains, Phase IV (KMG-IV): sequencing the most valuable type-strain genomes for metagenomic binning, comparative biology and taxonomic classification.</title>
        <authorList>
            <person name="Goeker M."/>
        </authorList>
    </citation>
    <scope>NUCLEOTIDE SEQUENCE</scope>
    <source>
        <strain evidence="4">DSM 19659</strain>
    </source>
</reference>
<evidence type="ECO:0000256" key="2">
    <source>
        <dbReference type="ARBA" id="ARBA00022679"/>
    </source>
</evidence>
<dbReference type="RefSeq" id="WP_307254969.1">
    <property type="nucleotide sequence ID" value="NZ_JAUSTO010000010.1"/>
</dbReference>
<evidence type="ECO:0000259" key="3">
    <source>
        <dbReference type="Pfam" id="PF00535"/>
    </source>
</evidence>
<gene>
    <name evidence="4" type="ORF">J2S20_001685</name>
</gene>
<dbReference type="Proteomes" id="UP001241537">
    <property type="component" value="Unassembled WGS sequence"/>
</dbReference>
<keyword evidence="5" id="KW-1185">Reference proteome</keyword>
<protein>
    <submittedName>
        <fullName evidence="4">Glycosyltransferase involved in cell wall biosynthesis</fullName>
    </submittedName>
</protein>
<dbReference type="PANTHER" id="PTHR22916">
    <property type="entry name" value="GLYCOSYLTRANSFERASE"/>
    <property type="match status" value="1"/>
</dbReference>